<sequence length="198" mass="22554">MISIIFVVVVWFMTNYNKNIQGYGIFIRFNNANGIKLGTDVRMRGVKIGHIKNLKIDINSILVFAHVYSTNIFIPKNSIVETNQTGLLNDSVIDIIPLEKLDNKSLMQIDVFSSKCINSQLICHLNCLEGDRGLNYDDLIRAATRISQRFDDPSFFNIFYLFLQNSIELSDDILNITIDISNLLALLYKSVYTNFSGN</sequence>
<dbReference type="PANTHER" id="PTHR34675">
    <property type="entry name" value="PROTEIN TRIGALACTOSYLDIACYLGLYCEROL 2, CHLOROPLASTIC"/>
    <property type="match status" value="1"/>
</dbReference>
<name>A0A4D6WVE6_9FLOR</name>
<dbReference type="InterPro" id="IPR039342">
    <property type="entry name" value="TGD2-like"/>
</dbReference>
<evidence type="ECO:0000259" key="1">
    <source>
        <dbReference type="Pfam" id="PF02470"/>
    </source>
</evidence>
<evidence type="ECO:0000313" key="2">
    <source>
        <dbReference type="EMBL" id="QCI07376.1"/>
    </source>
</evidence>
<dbReference type="AlphaFoldDB" id="A0A4D6WVE6"/>
<keyword evidence="2" id="KW-0934">Plastid</keyword>
<dbReference type="Pfam" id="PF02470">
    <property type="entry name" value="MlaD"/>
    <property type="match status" value="1"/>
</dbReference>
<feature type="domain" description="Mce/MlaD" evidence="1">
    <location>
        <begin position="21"/>
        <end position="97"/>
    </location>
</feature>
<dbReference type="PANTHER" id="PTHR34675:SF1">
    <property type="entry name" value="PROTEIN TRIGALACTOSYLDIACYLGLYCEROL 2, CHLOROPLASTIC"/>
    <property type="match status" value="1"/>
</dbReference>
<gene>
    <name evidence="2" type="primary">ycf22</name>
</gene>
<dbReference type="EMBL" id="MK814681">
    <property type="protein sequence ID" value="QCI07376.1"/>
    <property type="molecule type" value="Genomic_DNA"/>
</dbReference>
<proteinExistence type="predicted"/>
<geneLocation type="plastid" evidence="2"/>
<organism evidence="2">
    <name type="scientific">Leiomenia cribrosa</name>
    <dbReference type="NCBI Taxonomy" id="217483"/>
    <lineage>
        <taxon>Eukaryota</taxon>
        <taxon>Rhodophyta</taxon>
        <taxon>Florideophyceae</taxon>
        <taxon>Rhodymeniophycidae</taxon>
        <taxon>Gigartinales</taxon>
        <taxon>Kallymeniaceae</taxon>
        <taxon>Leiomenia</taxon>
    </lineage>
</organism>
<protein>
    <recommendedName>
        <fullName evidence="1">Mce/MlaD domain-containing protein</fullName>
    </recommendedName>
</protein>
<accession>A0A4D6WVE6</accession>
<reference evidence="2" key="2">
    <citation type="submission" date="2019-04" db="EMBL/GenBank/DDBJ databases">
        <authorList>
            <person name="Pasella M."/>
        </authorList>
    </citation>
    <scope>NUCLEOTIDE SEQUENCE</scope>
    <source>
        <strain evidence="2">HV05337</strain>
    </source>
</reference>
<reference evidence="2" key="1">
    <citation type="journal article" date="2019" name="Mol. Phylogenet. Evol.">
        <title>Morphological evolution and classification of the red algal order Ceramiales inferred using plastid phylogenomics.</title>
        <authorList>
            <person name="Diaz-Tapia P."/>
            <person name="Pasella M.M."/>
            <person name="Verbruggen H."/>
            <person name="Maggs C.A."/>
        </authorList>
    </citation>
    <scope>NUCLEOTIDE SEQUENCE</scope>
    <source>
        <strain evidence="2">HV05337</strain>
    </source>
</reference>
<dbReference type="InterPro" id="IPR003399">
    <property type="entry name" value="Mce/MlaD"/>
</dbReference>